<dbReference type="CDD" id="cd00093">
    <property type="entry name" value="HTH_XRE"/>
    <property type="match status" value="1"/>
</dbReference>
<dbReference type="GO" id="GO:0003677">
    <property type="term" value="F:DNA binding"/>
    <property type="evidence" value="ECO:0007669"/>
    <property type="project" value="UniProtKB-KW"/>
</dbReference>
<organism evidence="3 4">
    <name type="scientific">Limosilactobacillus fermentum</name>
    <name type="common">Lactobacillus fermentum</name>
    <dbReference type="NCBI Taxonomy" id="1613"/>
    <lineage>
        <taxon>Bacteria</taxon>
        <taxon>Bacillati</taxon>
        <taxon>Bacillota</taxon>
        <taxon>Bacilli</taxon>
        <taxon>Lactobacillales</taxon>
        <taxon>Lactobacillaceae</taxon>
        <taxon>Limosilactobacillus</taxon>
    </lineage>
</organism>
<reference evidence="3 4" key="1">
    <citation type="submission" date="2016-12" db="EMBL/GenBank/DDBJ databases">
        <title>Complete Genome Sequence of Lactobacillus fermentum Strain SNUV175, a Probiotic for Treatment of Bacterial Vaginosis.</title>
        <authorList>
            <person name="Lee S."/>
            <person name="You H.J."/>
            <person name="Kwon B."/>
            <person name="Ko G."/>
        </authorList>
    </citation>
    <scope>NUCLEOTIDE SEQUENCE [LARGE SCALE GENOMIC DNA]</scope>
    <source>
        <strain evidence="3 4">SNUV175</strain>
    </source>
</reference>
<dbReference type="SMART" id="SM00530">
    <property type="entry name" value="HTH_XRE"/>
    <property type="match status" value="1"/>
</dbReference>
<evidence type="ECO:0000313" key="4">
    <source>
        <dbReference type="Proteomes" id="UP000185427"/>
    </source>
</evidence>
<dbReference type="Pfam" id="PF01381">
    <property type="entry name" value="HTH_3"/>
    <property type="match status" value="1"/>
</dbReference>
<dbReference type="PROSITE" id="PS50943">
    <property type="entry name" value="HTH_CROC1"/>
    <property type="match status" value="1"/>
</dbReference>
<dbReference type="PANTHER" id="PTHR46558:SF11">
    <property type="entry name" value="HTH-TYPE TRANSCRIPTIONAL REGULATOR XRE"/>
    <property type="match status" value="1"/>
</dbReference>
<gene>
    <name evidence="3" type="ORF">BUW47_02150</name>
</gene>
<dbReference type="PANTHER" id="PTHR46558">
    <property type="entry name" value="TRACRIPTIONAL REGULATORY PROTEIN-RELATED-RELATED"/>
    <property type="match status" value="1"/>
</dbReference>
<sequence>MAVGDKIAELRNRRGLSQYQLAKMLNVATSTLGMYETNKRKPNVEMLEKIADVFDVTTDYLLGRDKADTKNPQNDLSRNQKLVAYSIDPDISDEERQAIIEMVQAAKKFRRRI</sequence>
<proteinExistence type="predicted"/>
<dbReference type="OrthoDB" id="9805856at2"/>
<evidence type="ECO:0000313" key="3">
    <source>
        <dbReference type="EMBL" id="APU45317.1"/>
    </source>
</evidence>
<dbReference type="EMBL" id="CP019030">
    <property type="protein sequence ID" value="APU45317.1"/>
    <property type="molecule type" value="Genomic_DNA"/>
</dbReference>
<dbReference type="Proteomes" id="UP000185427">
    <property type="component" value="Chromosome"/>
</dbReference>
<keyword evidence="1" id="KW-0238">DNA-binding</keyword>
<dbReference type="Gene3D" id="1.10.260.40">
    <property type="entry name" value="lambda repressor-like DNA-binding domains"/>
    <property type="match status" value="1"/>
</dbReference>
<name>A0A1L7GTF0_LIMFE</name>
<dbReference type="RefSeq" id="WP_049183995.1">
    <property type="nucleotide sequence ID" value="NZ_CP019030.1"/>
</dbReference>
<evidence type="ECO:0000256" key="1">
    <source>
        <dbReference type="ARBA" id="ARBA00023125"/>
    </source>
</evidence>
<dbReference type="InterPro" id="IPR010982">
    <property type="entry name" value="Lambda_DNA-bd_dom_sf"/>
</dbReference>
<protein>
    <submittedName>
        <fullName evidence="3">Transcriptional regulator</fullName>
    </submittedName>
</protein>
<dbReference type="AlphaFoldDB" id="A0A1L7GTF0"/>
<accession>A0A1L7GTF0</accession>
<dbReference type="SUPFAM" id="SSF47413">
    <property type="entry name" value="lambda repressor-like DNA-binding domains"/>
    <property type="match status" value="1"/>
</dbReference>
<dbReference type="InterPro" id="IPR001387">
    <property type="entry name" value="Cro/C1-type_HTH"/>
</dbReference>
<feature type="domain" description="HTH cro/C1-type" evidence="2">
    <location>
        <begin position="7"/>
        <end position="61"/>
    </location>
</feature>
<evidence type="ECO:0000259" key="2">
    <source>
        <dbReference type="PROSITE" id="PS50943"/>
    </source>
</evidence>